<evidence type="ECO:0000256" key="1">
    <source>
        <dbReference type="ARBA" id="ARBA00022741"/>
    </source>
</evidence>
<evidence type="ECO:0000259" key="3">
    <source>
        <dbReference type="PROSITE" id="PS50893"/>
    </source>
</evidence>
<accession>A0ABP8YBE3</accession>
<evidence type="ECO:0000256" key="2">
    <source>
        <dbReference type="ARBA" id="ARBA00022840"/>
    </source>
</evidence>
<dbReference type="SUPFAM" id="SSF52540">
    <property type="entry name" value="P-loop containing nucleoside triphosphate hydrolases"/>
    <property type="match status" value="1"/>
</dbReference>
<dbReference type="Proteomes" id="UP001500956">
    <property type="component" value="Unassembled WGS sequence"/>
</dbReference>
<dbReference type="PROSITE" id="PS50893">
    <property type="entry name" value="ABC_TRANSPORTER_2"/>
    <property type="match status" value="1"/>
</dbReference>
<dbReference type="InterPro" id="IPR003593">
    <property type="entry name" value="AAA+_ATPase"/>
</dbReference>
<reference evidence="5" key="1">
    <citation type="journal article" date="2019" name="Int. J. Syst. Evol. Microbiol.">
        <title>The Global Catalogue of Microorganisms (GCM) 10K type strain sequencing project: providing services to taxonomists for standard genome sequencing and annotation.</title>
        <authorList>
            <consortium name="The Broad Institute Genomics Platform"/>
            <consortium name="The Broad Institute Genome Sequencing Center for Infectious Disease"/>
            <person name="Wu L."/>
            <person name="Ma J."/>
        </authorList>
    </citation>
    <scope>NUCLEOTIDE SEQUENCE [LARGE SCALE GENOMIC DNA]</scope>
    <source>
        <strain evidence="5">JCM 18063</strain>
    </source>
</reference>
<keyword evidence="2" id="KW-0067">ATP-binding</keyword>
<dbReference type="Gene3D" id="3.40.50.300">
    <property type="entry name" value="P-loop containing nucleotide triphosphate hydrolases"/>
    <property type="match status" value="1"/>
</dbReference>
<dbReference type="SMART" id="SM00382">
    <property type="entry name" value="AAA"/>
    <property type="match status" value="1"/>
</dbReference>
<feature type="domain" description="ABC transporter" evidence="3">
    <location>
        <begin position="2"/>
        <end position="221"/>
    </location>
</feature>
<dbReference type="InterPro" id="IPR003439">
    <property type="entry name" value="ABC_transporter-like_ATP-bd"/>
</dbReference>
<dbReference type="InterPro" id="IPR017871">
    <property type="entry name" value="ABC_transporter-like_CS"/>
</dbReference>
<gene>
    <name evidence="4" type="ORF">GCM10023216_13950</name>
</gene>
<proteinExistence type="predicted"/>
<evidence type="ECO:0000313" key="5">
    <source>
        <dbReference type="Proteomes" id="UP001500956"/>
    </source>
</evidence>
<dbReference type="PANTHER" id="PTHR43038">
    <property type="entry name" value="ATP-BINDING CASSETTE, SUB-FAMILY H, MEMBER 1"/>
    <property type="match status" value="1"/>
</dbReference>
<dbReference type="CDD" id="cd03230">
    <property type="entry name" value="ABC_DR_subfamily_A"/>
    <property type="match status" value="1"/>
</dbReference>
<dbReference type="EMBL" id="BAABID010000007">
    <property type="protein sequence ID" value="GAA4724966.1"/>
    <property type="molecule type" value="Genomic_DNA"/>
</dbReference>
<dbReference type="RefSeq" id="WP_172153370.1">
    <property type="nucleotide sequence ID" value="NZ_BAABID010000007.1"/>
</dbReference>
<name>A0ABP8YBE3_9MICO</name>
<dbReference type="InterPro" id="IPR027417">
    <property type="entry name" value="P-loop_NTPase"/>
</dbReference>
<comment type="caution">
    <text evidence="4">The sequence shown here is derived from an EMBL/GenBank/DDBJ whole genome shotgun (WGS) entry which is preliminary data.</text>
</comment>
<organism evidence="4 5">
    <name type="scientific">Isoptericola chiayiensis</name>
    <dbReference type="NCBI Taxonomy" id="579446"/>
    <lineage>
        <taxon>Bacteria</taxon>
        <taxon>Bacillati</taxon>
        <taxon>Actinomycetota</taxon>
        <taxon>Actinomycetes</taxon>
        <taxon>Micrococcales</taxon>
        <taxon>Promicromonosporaceae</taxon>
        <taxon>Isoptericola</taxon>
    </lineage>
</organism>
<keyword evidence="5" id="KW-1185">Reference proteome</keyword>
<dbReference type="Pfam" id="PF00005">
    <property type="entry name" value="ABC_tran"/>
    <property type="match status" value="1"/>
</dbReference>
<keyword evidence="1" id="KW-0547">Nucleotide-binding</keyword>
<evidence type="ECO:0000313" key="4">
    <source>
        <dbReference type="EMBL" id="GAA4724966.1"/>
    </source>
</evidence>
<sequence>MAGVRDLTVELGGTTALAGISVEVPPGEVTALVGGDGAGKTTLLRAMLGRVAASRGTVDVPPAARIGYEPSTSGVWPTLTVQENVEFVGAAYGMSDGAVRSRADELLTTAGIADARTRLGRDLSGGMRQKLGFCLAMQHSPDLLLLDEPSTGVDPVSRIELWRLVTAAAQGGAAVLMTTTYLDEAERAATVVALQDGEVLAAGDPATVVDAVPGTVSVSDSPPGDGRTWRRGRTFHTWTPADGEVPGRAVTPDLEDSLVALTLARTEETR</sequence>
<dbReference type="PANTHER" id="PTHR43038:SF3">
    <property type="entry name" value="ABC TRANSPORTER G FAMILY MEMBER 20 ISOFORM X1"/>
    <property type="match status" value="1"/>
</dbReference>
<dbReference type="PROSITE" id="PS00211">
    <property type="entry name" value="ABC_TRANSPORTER_1"/>
    <property type="match status" value="1"/>
</dbReference>
<protein>
    <recommendedName>
        <fullName evidence="3">ABC transporter domain-containing protein</fullName>
    </recommendedName>
</protein>